<dbReference type="RefSeq" id="WP_121876296.1">
    <property type="nucleotide sequence ID" value="NZ_REFJ01000002.1"/>
</dbReference>
<name>A0A3M0AC32_9GAMM</name>
<comment type="caution">
    <text evidence="1">The sequence shown here is derived from an EMBL/GenBank/DDBJ whole genome shotgun (WGS) entry which is preliminary data.</text>
</comment>
<dbReference type="Proteomes" id="UP000267187">
    <property type="component" value="Unassembled WGS sequence"/>
</dbReference>
<organism evidence="1 2">
    <name type="scientific">Umboniibacter marinipuniceus</name>
    <dbReference type="NCBI Taxonomy" id="569599"/>
    <lineage>
        <taxon>Bacteria</taxon>
        <taxon>Pseudomonadati</taxon>
        <taxon>Pseudomonadota</taxon>
        <taxon>Gammaproteobacteria</taxon>
        <taxon>Cellvibrionales</taxon>
        <taxon>Cellvibrionaceae</taxon>
        <taxon>Umboniibacter</taxon>
    </lineage>
</organism>
<accession>A0A3M0AC32</accession>
<dbReference type="EMBL" id="REFJ01000002">
    <property type="protein sequence ID" value="RMA81139.1"/>
    <property type="molecule type" value="Genomic_DNA"/>
</dbReference>
<dbReference type="OrthoDB" id="8537427at2"/>
<dbReference type="Gene3D" id="3.40.30.10">
    <property type="entry name" value="Glutaredoxin"/>
    <property type="match status" value="1"/>
</dbReference>
<dbReference type="SUPFAM" id="SSF52833">
    <property type="entry name" value="Thioredoxin-like"/>
    <property type="match status" value="1"/>
</dbReference>
<sequence length="77" mass="8426">MASGLTLMHTEYCHLCEQALALIRCYAPSTPLTLVDIATNEELMARYGVRIPVVVLGTEELNWPFDGAQLSAFIAAN</sequence>
<dbReference type="InterPro" id="IPR036249">
    <property type="entry name" value="Thioredoxin-like_sf"/>
</dbReference>
<evidence type="ECO:0000313" key="1">
    <source>
        <dbReference type="EMBL" id="RMA81139.1"/>
    </source>
</evidence>
<keyword evidence="2" id="KW-1185">Reference proteome</keyword>
<protein>
    <submittedName>
        <fullName evidence="1">Glutaredoxin-like protein DUF836</fullName>
    </submittedName>
</protein>
<proteinExistence type="predicted"/>
<reference evidence="1 2" key="1">
    <citation type="submission" date="2018-10" db="EMBL/GenBank/DDBJ databases">
        <title>Genomic Encyclopedia of Type Strains, Phase IV (KMG-IV): sequencing the most valuable type-strain genomes for metagenomic binning, comparative biology and taxonomic classification.</title>
        <authorList>
            <person name="Goeker M."/>
        </authorList>
    </citation>
    <scope>NUCLEOTIDE SEQUENCE [LARGE SCALE GENOMIC DNA]</scope>
    <source>
        <strain evidence="1 2">DSM 25080</strain>
    </source>
</reference>
<evidence type="ECO:0000313" key="2">
    <source>
        <dbReference type="Proteomes" id="UP000267187"/>
    </source>
</evidence>
<dbReference type="Pfam" id="PF05768">
    <property type="entry name" value="Glrx-like"/>
    <property type="match status" value="1"/>
</dbReference>
<dbReference type="AlphaFoldDB" id="A0A3M0AC32"/>
<gene>
    <name evidence="1" type="ORF">DFR27_0937</name>
</gene>
<dbReference type="InterPro" id="IPR008554">
    <property type="entry name" value="Glutaredoxin-like"/>
</dbReference>